<dbReference type="PANTHER" id="PTHR19848:SF8">
    <property type="entry name" value="F-BOX AND WD REPEAT DOMAIN CONTAINING 7"/>
    <property type="match status" value="1"/>
</dbReference>
<evidence type="ECO:0000256" key="3">
    <source>
        <dbReference type="PROSITE-ProRule" id="PRU00221"/>
    </source>
</evidence>
<dbReference type="InterPro" id="IPR036322">
    <property type="entry name" value="WD40_repeat_dom_sf"/>
</dbReference>
<feature type="region of interest" description="Disordered" evidence="5">
    <location>
        <begin position="118"/>
        <end position="141"/>
    </location>
</feature>
<feature type="coiled-coil region" evidence="4">
    <location>
        <begin position="208"/>
        <end position="242"/>
    </location>
</feature>
<keyword evidence="4" id="KW-0175">Coiled coil</keyword>
<feature type="repeat" description="WD" evidence="3">
    <location>
        <begin position="581"/>
        <end position="603"/>
    </location>
</feature>
<name>A0A1X7QX65_9SACH</name>
<dbReference type="CDD" id="cd00200">
    <property type="entry name" value="WD40"/>
    <property type="match status" value="1"/>
</dbReference>
<dbReference type="Pfam" id="PF00400">
    <property type="entry name" value="WD40"/>
    <property type="match status" value="4"/>
</dbReference>
<dbReference type="PROSITE" id="PS50294">
    <property type="entry name" value="WD_REPEATS_REGION"/>
    <property type="match status" value="3"/>
</dbReference>
<evidence type="ECO:0000256" key="5">
    <source>
        <dbReference type="SAM" id="MobiDB-lite"/>
    </source>
</evidence>
<dbReference type="InterPro" id="IPR020472">
    <property type="entry name" value="WD40_PAC1"/>
</dbReference>
<accession>A0A1X7QX65</accession>
<dbReference type="OrthoDB" id="496at2759"/>
<dbReference type="PRINTS" id="PR00320">
    <property type="entry name" value="GPROTEINBRPT"/>
</dbReference>
<dbReference type="CDD" id="cd22881">
    <property type="entry name" value="Mdv1_N"/>
    <property type="match status" value="1"/>
</dbReference>
<dbReference type="EMBL" id="FXLY01000002">
    <property type="protein sequence ID" value="SMN18027.1"/>
    <property type="molecule type" value="Genomic_DNA"/>
</dbReference>
<feature type="repeat" description="WD" evidence="3">
    <location>
        <begin position="496"/>
        <end position="535"/>
    </location>
</feature>
<gene>
    <name evidence="6" type="ORF">KASA_0Q04323G</name>
</gene>
<dbReference type="Gene3D" id="2.130.10.10">
    <property type="entry name" value="YVTN repeat-like/Quinoprotein amine dehydrogenase"/>
    <property type="match status" value="2"/>
</dbReference>
<evidence type="ECO:0000256" key="1">
    <source>
        <dbReference type="ARBA" id="ARBA00022574"/>
    </source>
</evidence>
<dbReference type="PROSITE" id="PS00678">
    <property type="entry name" value="WD_REPEATS_1"/>
    <property type="match status" value="5"/>
</dbReference>
<evidence type="ECO:0000313" key="6">
    <source>
        <dbReference type="EMBL" id="SMN18027.1"/>
    </source>
</evidence>
<dbReference type="InterPro" id="IPR001680">
    <property type="entry name" value="WD40_rpt"/>
</dbReference>
<reference evidence="6 7" key="1">
    <citation type="submission" date="2017-04" db="EMBL/GenBank/DDBJ databases">
        <authorList>
            <person name="Afonso C.L."/>
            <person name="Miller P.J."/>
            <person name="Scott M.A."/>
            <person name="Spackman E."/>
            <person name="Goraichik I."/>
            <person name="Dimitrov K.M."/>
            <person name="Suarez D.L."/>
            <person name="Swayne D.E."/>
        </authorList>
    </citation>
    <scope>NUCLEOTIDE SEQUENCE [LARGE SCALE GENOMIC DNA]</scope>
</reference>
<dbReference type="InterPro" id="IPR015943">
    <property type="entry name" value="WD40/YVTN_repeat-like_dom_sf"/>
</dbReference>
<dbReference type="SMART" id="SM00320">
    <property type="entry name" value="WD40"/>
    <property type="match status" value="6"/>
</dbReference>
<protein>
    <submittedName>
        <fullName evidence="6">Similar to Saccharomyces cerevisiae YJL112W MDV1 Peripheral protein of the cytosolic face of the mitochondrial outer membrane, required for mitochondrial fission</fullName>
    </submittedName>
</protein>
<evidence type="ECO:0000256" key="2">
    <source>
        <dbReference type="ARBA" id="ARBA00022737"/>
    </source>
</evidence>
<feature type="repeat" description="WD" evidence="3">
    <location>
        <begin position="433"/>
        <end position="474"/>
    </location>
</feature>
<feature type="repeat" description="WD" evidence="3">
    <location>
        <begin position="604"/>
        <end position="643"/>
    </location>
</feature>
<keyword evidence="7" id="KW-1185">Reference proteome</keyword>
<proteinExistence type="predicted"/>
<dbReference type="Proteomes" id="UP000196158">
    <property type="component" value="Unassembled WGS sequence"/>
</dbReference>
<dbReference type="AlphaFoldDB" id="A0A1X7QX65"/>
<feature type="repeat" description="WD" evidence="3">
    <location>
        <begin position="390"/>
        <end position="432"/>
    </location>
</feature>
<dbReference type="PANTHER" id="PTHR19848">
    <property type="entry name" value="WD40 REPEAT PROTEIN"/>
    <property type="match status" value="1"/>
</dbReference>
<organism evidence="6 7">
    <name type="scientific">Maudiozyma saulgeensis</name>
    <dbReference type="NCBI Taxonomy" id="1789683"/>
    <lineage>
        <taxon>Eukaryota</taxon>
        <taxon>Fungi</taxon>
        <taxon>Dikarya</taxon>
        <taxon>Ascomycota</taxon>
        <taxon>Saccharomycotina</taxon>
        <taxon>Saccharomycetes</taxon>
        <taxon>Saccharomycetales</taxon>
        <taxon>Saccharomycetaceae</taxon>
        <taxon>Maudiozyma</taxon>
    </lineage>
</organism>
<dbReference type="InterPro" id="IPR019775">
    <property type="entry name" value="WD40_repeat_CS"/>
</dbReference>
<evidence type="ECO:0000313" key="7">
    <source>
        <dbReference type="Proteomes" id="UP000196158"/>
    </source>
</evidence>
<evidence type="ECO:0000256" key="4">
    <source>
        <dbReference type="SAM" id="Coils"/>
    </source>
</evidence>
<dbReference type="SUPFAM" id="SSF50978">
    <property type="entry name" value="WD40 repeat-like"/>
    <property type="match status" value="1"/>
</dbReference>
<keyword evidence="2" id="KW-0677">Repeat</keyword>
<keyword evidence="1 3" id="KW-0853">WD repeat</keyword>
<dbReference type="Gene3D" id="6.10.280.220">
    <property type="match status" value="1"/>
</dbReference>
<dbReference type="STRING" id="1789683.A0A1X7QX65"/>
<dbReference type="PROSITE" id="PS50082">
    <property type="entry name" value="WD_REPEATS_2"/>
    <property type="match status" value="5"/>
</dbReference>
<sequence>MSNNDTFSNIKKTLSVTASSFLNSRNVSDTILSSNGPYETLLKNTLANDTFNGKSLSKLKGKKLKFHIGESETFQDIYSARNGEKYFNNDYTDKRNTFRILSYINDDLLHDIGQVSSSSSNHNRLLRNTPDKESPNVGLSNTDNPSLFEGFKVTVNTNATLYKDINTDNTKSDPKLLGGKVGSNSLTSMAPEQNSFPSLIDIKDSTSLAFLTKSFNDLLKNVEDLEIKKQLSASEVNELDSQIEHLKVRRELMFNRIVTLEENQFLAENKLSLLKDRIETIKGSENLVDSAEDTYVKCALSEDINSDVEAVQMKRNKLRPKMGAAFEESGIDKTQSYVEDTSVLDDKNLTKERGFTPLQAFFQPKNMKFRKTQPTLQQYYPTGTKIHTLQKCHESSINCLDFDVPFGVLCSTGYNDYTIKIWDLSRYKEMGRLEGHTDLISCMEMNSKYSMLITGSKDSTLKLWDIDAATQPYVIRDKNDSDPLDLTNASCCVHTFEAHVDEVTCLSINSNTLVTGSQDRTVRIWDLMTGNCVQTLDMNFSTIPLQPSSTPDIGLGSGSSNSESITSFPVTGALQAFDVALATGTVDGLVRLWDLRSGEVIRTLKGHSNAITCLKFDTTNIITGSADKSVKTWDLRTGGMVDSFTFGSFIRSLDFDKSKIIVATEENTVKVFDRKEQKHWCCDDPNDELSLVESLKYKDGYLVEGRNSGDVNVWAL</sequence>